<feature type="domain" description="ABC3 transporter permease C-terminal" evidence="14">
    <location>
        <begin position="177"/>
        <end position="297"/>
    </location>
</feature>
<comment type="subcellular location">
    <subcellularLocation>
        <location evidence="1">Cell inner membrane</location>
        <topology evidence="1">Multi-pass membrane protein</topology>
    </subcellularLocation>
</comment>
<evidence type="ECO:0000256" key="9">
    <source>
        <dbReference type="ARBA" id="ARBA00022989"/>
    </source>
</evidence>
<dbReference type="GO" id="GO:0032153">
    <property type="term" value="C:cell division site"/>
    <property type="evidence" value="ECO:0007669"/>
    <property type="project" value="TreeGrafter"/>
</dbReference>
<keyword evidence="10 12" id="KW-0472">Membrane</keyword>
<organism evidence="16 17">
    <name type="scientific">Pelovirga terrestris</name>
    <dbReference type="NCBI Taxonomy" id="2771352"/>
    <lineage>
        <taxon>Bacteria</taxon>
        <taxon>Pseudomonadati</taxon>
        <taxon>Thermodesulfobacteriota</taxon>
        <taxon>Desulfuromonadia</taxon>
        <taxon>Geobacterales</taxon>
        <taxon>Geobacteraceae</taxon>
        <taxon>Pelovirga</taxon>
    </lineage>
</organism>
<dbReference type="InterPro" id="IPR047590">
    <property type="entry name" value="FtsX_proteobact-type"/>
</dbReference>
<dbReference type="InterPro" id="IPR040690">
    <property type="entry name" value="FtsX_ECD"/>
</dbReference>
<dbReference type="InterPro" id="IPR004513">
    <property type="entry name" value="FtsX"/>
</dbReference>
<keyword evidence="9 13" id="KW-1133">Transmembrane helix</keyword>
<protein>
    <recommendedName>
        <fullName evidence="4 12">Cell division protein FtsX</fullName>
    </recommendedName>
</protein>
<evidence type="ECO:0000256" key="12">
    <source>
        <dbReference type="PIRNR" id="PIRNR003097"/>
    </source>
</evidence>
<dbReference type="Gene3D" id="3.30.70.3040">
    <property type="match status" value="1"/>
</dbReference>
<evidence type="ECO:0000256" key="11">
    <source>
        <dbReference type="ARBA" id="ARBA00023306"/>
    </source>
</evidence>
<evidence type="ECO:0000256" key="13">
    <source>
        <dbReference type="SAM" id="Phobius"/>
    </source>
</evidence>
<evidence type="ECO:0000256" key="5">
    <source>
        <dbReference type="ARBA" id="ARBA00022475"/>
    </source>
</evidence>
<keyword evidence="8 13" id="KW-0812">Transmembrane</keyword>
<evidence type="ECO:0000256" key="10">
    <source>
        <dbReference type="ARBA" id="ARBA00023136"/>
    </source>
</evidence>
<feature type="transmembrane region" description="Helical" evidence="13">
    <location>
        <begin position="222"/>
        <end position="245"/>
    </location>
</feature>
<dbReference type="Proteomes" id="UP000632828">
    <property type="component" value="Unassembled WGS sequence"/>
</dbReference>
<comment type="caution">
    <text evidence="16">The sequence shown here is derived from an EMBL/GenBank/DDBJ whole genome shotgun (WGS) entry which is preliminary data.</text>
</comment>
<dbReference type="InterPro" id="IPR003838">
    <property type="entry name" value="ABC3_permease_C"/>
</dbReference>
<dbReference type="PIRSF" id="PIRSF003097">
    <property type="entry name" value="FtsX"/>
    <property type="match status" value="1"/>
</dbReference>
<evidence type="ECO:0000259" key="15">
    <source>
        <dbReference type="Pfam" id="PF18075"/>
    </source>
</evidence>
<dbReference type="Pfam" id="PF02687">
    <property type="entry name" value="FtsX"/>
    <property type="match status" value="1"/>
</dbReference>
<keyword evidence="17" id="KW-1185">Reference proteome</keyword>
<feature type="transmembrane region" description="Helical" evidence="13">
    <location>
        <begin position="21"/>
        <end position="45"/>
    </location>
</feature>
<accession>A0A8J6QTQ9</accession>
<reference evidence="16" key="1">
    <citation type="submission" date="2020-09" db="EMBL/GenBank/DDBJ databases">
        <title>Pelobacter alkaliphilus sp. nov., a novel anaerobic arsenate-reducing bacterium from terrestrial mud volcano.</title>
        <authorList>
            <person name="Khomyakova M.A."/>
            <person name="Merkel A.Y."/>
            <person name="Slobodkin A.I."/>
        </authorList>
    </citation>
    <scope>NUCLEOTIDE SEQUENCE</scope>
    <source>
        <strain evidence="16">M08fum</strain>
    </source>
</reference>
<evidence type="ECO:0000256" key="2">
    <source>
        <dbReference type="ARBA" id="ARBA00007379"/>
    </source>
</evidence>
<evidence type="ECO:0000256" key="3">
    <source>
        <dbReference type="ARBA" id="ARBA00011160"/>
    </source>
</evidence>
<evidence type="ECO:0000256" key="6">
    <source>
        <dbReference type="ARBA" id="ARBA00022519"/>
    </source>
</evidence>
<proteinExistence type="inferred from homology"/>
<feature type="transmembrane region" description="Helical" evidence="13">
    <location>
        <begin position="265"/>
        <end position="289"/>
    </location>
</feature>
<comment type="similarity">
    <text evidence="2 12">Belongs to the ABC-4 integral membrane protein family. FtsX subfamily.</text>
</comment>
<feature type="transmembrane region" description="Helical" evidence="13">
    <location>
        <begin position="170"/>
        <end position="191"/>
    </location>
</feature>
<evidence type="ECO:0000256" key="1">
    <source>
        <dbReference type="ARBA" id="ARBA00004429"/>
    </source>
</evidence>
<dbReference type="GO" id="GO:0051301">
    <property type="term" value="P:cell division"/>
    <property type="evidence" value="ECO:0007669"/>
    <property type="project" value="UniProtKB-KW"/>
</dbReference>
<feature type="domain" description="FtsX extracellular" evidence="15">
    <location>
        <begin position="58"/>
        <end position="149"/>
    </location>
</feature>
<dbReference type="PANTHER" id="PTHR47755">
    <property type="entry name" value="CELL DIVISION PROTEIN FTSX"/>
    <property type="match status" value="1"/>
</dbReference>
<dbReference type="RefSeq" id="WP_191153789.1">
    <property type="nucleotide sequence ID" value="NZ_JACWUN010000002.1"/>
</dbReference>
<keyword evidence="6" id="KW-0997">Cell inner membrane</keyword>
<dbReference type="EMBL" id="JACWUN010000002">
    <property type="protein sequence ID" value="MBD1399515.1"/>
    <property type="molecule type" value="Genomic_DNA"/>
</dbReference>
<gene>
    <name evidence="16" type="ORF">ICT70_02420</name>
</gene>
<keyword evidence="7 12" id="KW-0132">Cell division</keyword>
<evidence type="ECO:0000313" key="17">
    <source>
        <dbReference type="Proteomes" id="UP000632828"/>
    </source>
</evidence>
<comment type="subunit">
    <text evidence="3">Forms a membrane-associated complex with FtsE.</text>
</comment>
<evidence type="ECO:0000256" key="8">
    <source>
        <dbReference type="ARBA" id="ARBA00022692"/>
    </source>
</evidence>
<keyword evidence="11 12" id="KW-0131">Cell cycle</keyword>
<keyword evidence="5 12" id="KW-1003">Cell membrane</keyword>
<dbReference type="Pfam" id="PF18075">
    <property type="entry name" value="FtsX_ECD"/>
    <property type="match status" value="1"/>
</dbReference>
<dbReference type="GO" id="GO:0005886">
    <property type="term" value="C:plasma membrane"/>
    <property type="evidence" value="ECO:0007669"/>
    <property type="project" value="UniProtKB-SubCell"/>
</dbReference>
<evidence type="ECO:0000256" key="4">
    <source>
        <dbReference type="ARBA" id="ARBA00021907"/>
    </source>
</evidence>
<sequence>MLETVRYFFLRALRNMRQWPFLCSAAILTMAVSLATIATFFLIVVNIEQLAARWTEEIQVIVYLQRPPTPQELPELVNKLEQLDGVERVTYVSPSEAMERFGERLGEDAALLQGVRPDLLPASYELALHRDFRSHQGIEEIIRQLENLIPVDDLRYGQTWLERFNHFISMLRFVGAFLGGFLLFATLFIVANTIRLTLYARRDELEIMALVGATMRFIKIPFMLEGAIQGFVGGLLSLLFLSFSFSMIISRGLNAFWLTPMDFDLLFLTATQQLLLVLAGVVLGVLGSLSSLRRFVRI</sequence>
<dbReference type="NCBIfam" id="TIGR00439">
    <property type="entry name" value="FtsX_Gneg"/>
    <property type="match status" value="1"/>
</dbReference>
<evidence type="ECO:0000256" key="7">
    <source>
        <dbReference type="ARBA" id="ARBA00022618"/>
    </source>
</evidence>
<evidence type="ECO:0000259" key="14">
    <source>
        <dbReference type="Pfam" id="PF02687"/>
    </source>
</evidence>
<dbReference type="AlphaFoldDB" id="A0A8J6QTQ9"/>
<dbReference type="PANTHER" id="PTHR47755:SF1">
    <property type="entry name" value="CELL DIVISION PROTEIN FTSX"/>
    <property type="match status" value="1"/>
</dbReference>
<evidence type="ECO:0000313" key="16">
    <source>
        <dbReference type="EMBL" id="MBD1399515.1"/>
    </source>
</evidence>
<name>A0A8J6QTQ9_9BACT</name>